<sequence>MVRRNSYVFLILLFLASCATFRNYNQELDAVIEQVNTGNIDGAINTLDNNNKDNKDLLFFFEKGELLRLKADLPASQSVWMNANQQIQAWEDQVKINPAQYVNNVMAFIVNDKVMRYDGHDYEKVMLTTQMALNFLAMDDWASARVAITQTHEREALIKQVHDLLYSKEEDLASEKGINTKFQDLNGYPIETLNTPSVVNLKNSYQNAFSHYLAGFIYEALGERSLAAPGYRNAIELRPNIPVLEDGLKNLTSNIDRPANQSDVLVVVESGFAPRRKAFNLTLPIPTNDGIIQISISLPVIEDVGYTQPFSNIMINGRNYPLTEITSINAMARKALRDELPMIILRTVSRATIRAVTQQQLNKEVSPWAGLAVGVAGMFLEQPDLRTWRTLPDSISIARLTLPKGAQTITLPNGEQFNVMISNSYHVFQFRQTGNKVYRP</sequence>
<protein>
    <submittedName>
        <fullName evidence="3">Uncharacterized protein</fullName>
    </submittedName>
</protein>
<feature type="chain" id="PRO_5019490706" evidence="2">
    <location>
        <begin position="23"/>
        <end position="440"/>
    </location>
</feature>
<dbReference type="AlphaFoldDB" id="A0A3S9XEY7"/>
<feature type="signal peptide" evidence="2">
    <location>
        <begin position="1"/>
        <end position="22"/>
    </location>
</feature>
<reference evidence="4" key="1">
    <citation type="submission" date="2018-06" db="EMBL/GenBank/DDBJ databases">
        <title>Complete genome of Pseudomonas insecticola strain QZS01.</title>
        <authorList>
            <person name="Wang J."/>
            <person name="Su Q."/>
        </authorList>
    </citation>
    <scope>NUCLEOTIDE SEQUENCE [LARGE SCALE GENOMIC DNA]</scope>
    <source>
        <strain evidence="4">QZS01</strain>
    </source>
</reference>
<dbReference type="EMBL" id="CP029822">
    <property type="protein sequence ID" value="AZS50878.1"/>
    <property type="molecule type" value="Genomic_DNA"/>
</dbReference>
<dbReference type="RefSeq" id="WP_127163529.1">
    <property type="nucleotide sequence ID" value="NZ_CP029822.1"/>
</dbReference>
<dbReference type="PROSITE" id="PS51257">
    <property type="entry name" value="PROKAR_LIPOPROTEIN"/>
    <property type="match status" value="1"/>
</dbReference>
<evidence type="ECO:0000313" key="4">
    <source>
        <dbReference type="Proteomes" id="UP000273143"/>
    </source>
</evidence>
<keyword evidence="2" id="KW-0732">Signal</keyword>
<evidence type="ECO:0000313" key="3">
    <source>
        <dbReference type="EMBL" id="AZS50878.1"/>
    </source>
</evidence>
<gene>
    <name evidence="3" type="ORF">DM558_08825</name>
</gene>
<organism evidence="3 4">
    <name type="scientific">Entomomonas moraniae</name>
    <dbReference type="NCBI Taxonomy" id="2213226"/>
    <lineage>
        <taxon>Bacteria</taxon>
        <taxon>Pseudomonadati</taxon>
        <taxon>Pseudomonadota</taxon>
        <taxon>Gammaproteobacteria</taxon>
        <taxon>Pseudomonadales</taxon>
        <taxon>Pseudomonadaceae</taxon>
        <taxon>Entomomonas</taxon>
    </lineage>
</organism>
<dbReference type="PROSITE" id="PS50005">
    <property type="entry name" value="TPR"/>
    <property type="match status" value="1"/>
</dbReference>
<keyword evidence="1" id="KW-0802">TPR repeat</keyword>
<proteinExistence type="predicted"/>
<dbReference type="Proteomes" id="UP000273143">
    <property type="component" value="Chromosome"/>
</dbReference>
<evidence type="ECO:0000256" key="1">
    <source>
        <dbReference type="PROSITE-ProRule" id="PRU00339"/>
    </source>
</evidence>
<keyword evidence="4" id="KW-1185">Reference proteome</keyword>
<accession>A0A3S9XEY7</accession>
<feature type="repeat" description="TPR" evidence="1">
    <location>
        <begin position="208"/>
        <end position="241"/>
    </location>
</feature>
<dbReference type="InterPro" id="IPR019734">
    <property type="entry name" value="TPR_rpt"/>
</dbReference>
<dbReference type="KEGG" id="emo:DM558_08825"/>
<evidence type="ECO:0000256" key="2">
    <source>
        <dbReference type="SAM" id="SignalP"/>
    </source>
</evidence>
<name>A0A3S9XEY7_9GAMM</name>